<accession>A0A4R6SQ38</accession>
<keyword evidence="3" id="KW-0963">Cytoplasm</keyword>
<evidence type="ECO:0000256" key="3">
    <source>
        <dbReference type="ARBA" id="ARBA00022490"/>
    </source>
</evidence>
<dbReference type="RefSeq" id="WP_133848135.1">
    <property type="nucleotide sequence ID" value="NZ_SNXZ01000001.1"/>
</dbReference>
<dbReference type="EMBL" id="SNXZ01000001">
    <property type="protein sequence ID" value="TDQ05373.1"/>
    <property type="molecule type" value="Genomic_DNA"/>
</dbReference>
<comment type="subcellular location">
    <subcellularLocation>
        <location evidence="1">Cytoplasm</location>
    </subcellularLocation>
</comment>
<protein>
    <submittedName>
        <fullName evidence="5">ESAT-6 protein secretion system EspG family protein</fullName>
    </submittedName>
</protein>
<dbReference type="Pfam" id="PF14011">
    <property type="entry name" value="ESX-1_EspG"/>
    <property type="match status" value="1"/>
</dbReference>
<gene>
    <name evidence="5" type="ORF">EV186_1011343</name>
</gene>
<evidence type="ECO:0000313" key="5">
    <source>
        <dbReference type="EMBL" id="TDQ05373.1"/>
    </source>
</evidence>
<evidence type="ECO:0000256" key="1">
    <source>
        <dbReference type="ARBA" id="ARBA00004496"/>
    </source>
</evidence>
<evidence type="ECO:0000256" key="2">
    <source>
        <dbReference type="ARBA" id="ARBA00006411"/>
    </source>
</evidence>
<keyword evidence="6" id="KW-1185">Reference proteome</keyword>
<dbReference type="AlphaFoldDB" id="A0A4R6SQ38"/>
<organism evidence="5 6">
    <name type="scientific">Labedaea rhizosphaerae</name>
    <dbReference type="NCBI Taxonomy" id="598644"/>
    <lineage>
        <taxon>Bacteria</taxon>
        <taxon>Bacillati</taxon>
        <taxon>Actinomycetota</taxon>
        <taxon>Actinomycetes</taxon>
        <taxon>Pseudonocardiales</taxon>
        <taxon>Pseudonocardiaceae</taxon>
        <taxon>Labedaea</taxon>
    </lineage>
</organism>
<dbReference type="OrthoDB" id="3679349at2"/>
<evidence type="ECO:0000313" key="6">
    <source>
        <dbReference type="Proteomes" id="UP000295444"/>
    </source>
</evidence>
<dbReference type="Proteomes" id="UP000295444">
    <property type="component" value="Unassembled WGS sequence"/>
</dbReference>
<name>A0A4R6SQ38_LABRH</name>
<sequence length="254" mass="27609">MSDSLVLSALEFDVLWESLDLPPKHVALDVPSPGMTHTERRELVAKAWRSLGERGLADGTRPDGDLLDRLMLLAHPELSIDSWVWTDRQISALTVASGEGVAMGVVDGDEVWLIPVRDTALAEAAVSIAGELGPGPGRSVSLPSEVVQDADELAKGDPHRFVAALEEARVELSEAQVLAGMLSGAVLRGQVGVERRRRDHRMVRADRVVAFHDTAAGRYLYLRKPSTDGRLWSTVTPADNRRLSASVQELVDEV</sequence>
<comment type="similarity">
    <text evidence="2">Belongs to the EspG family.</text>
</comment>
<comment type="caution">
    <text evidence="5">The sequence shown here is derived from an EMBL/GenBank/DDBJ whole genome shotgun (WGS) entry which is preliminary data.</text>
</comment>
<proteinExistence type="inferred from homology"/>
<evidence type="ECO:0000256" key="4">
    <source>
        <dbReference type="ARBA" id="ARBA00023186"/>
    </source>
</evidence>
<dbReference type="InterPro" id="IPR025734">
    <property type="entry name" value="EspG"/>
</dbReference>
<reference evidence="5 6" key="1">
    <citation type="submission" date="2019-03" db="EMBL/GenBank/DDBJ databases">
        <title>Genomic Encyclopedia of Type Strains, Phase IV (KMG-IV): sequencing the most valuable type-strain genomes for metagenomic binning, comparative biology and taxonomic classification.</title>
        <authorList>
            <person name="Goeker M."/>
        </authorList>
    </citation>
    <scope>NUCLEOTIDE SEQUENCE [LARGE SCALE GENOMIC DNA]</scope>
    <source>
        <strain evidence="5 6">DSM 45361</strain>
    </source>
</reference>
<keyword evidence="4" id="KW-0143">Chaperone</keyword>